<protein>
    <recommendedName>
        <fullName evidence="1">CHRD domain-containing protein</fullName>
    </recommendedName>
</protein>
<dbReference type="AlphaFoldDB" id="A0A9W6BWZ1"/>
<organism evidence="2 3">
    <name type="scientific">Pleodorina starrii</name>
    <dbReference type="NCBI Taxonomy" id="330485"/>
    <lineage>
        <taxon>Eukaryota</taxon>
        <taxon>Viridiplantae</taxon>
        <taxon>Chlorophyta</taxon>
        <taxon>core chlorophytes</taxon>
        <taxon>Chlorophyceae</taxon>
        <taxon>CS clade</taxon>
        <taxon>Chlamydomonadales</taxon>
        <taxon>Volvocaceae</taxon>
        <taxon>Pleodorina</taxon>
    </lineage>
</organism>
<feature type="domain" description="CHRD" evidence="1">
    <location>
        <begin position="19"/>
        <end position="86"/>
    </location>
</feature>
<evidence type="ECO:0000313" key="3">
    <source>
        <dbReference type="Proteomes" id="UP001165080"/>
    </source>
</evidence>
<reference evidence="2 3" key="1">
    <citation type="journal article" date="2023" name="Commun. Biol.">
        <title>Reorganization of the ancestral sex-determining regions during the evolution of trioecy in Pleodorina starrii.</title>
        <authorList>
            <person name="Takahashi K."/>
            <person name="Suzuki S."/>
            <person name="Kawai-Toyooka H."/>
            <person name="Yamamoto K."/>
            <person name="Hamaji T."/>
            <person name="Ootsuki R."/>
            <person name="Yamaguchi H."/>
            <person name="Kawachi M."/>
            <person name="Higashiyama T."/>
            <person name="Nozaki H."/>
        </authorList>
    </citation>
    <scope>NUCLEOTIDE SEQUENCE [LARGE SCALE GENOMIC DNA]</scope>
    <source>
        <strain evidence="2 3">NIES-4479</strain>
    </source>
</reference>
<evidence type="ECO:0000313" key="2">
    <source>
        <dbReference type="EMBL" id="GLC59799.1"/>
    </source>
</evidence>
<dbReference type="OrthoDB" id="528668at2759"/>
<accession>A0A9W6BWZ1</accession>
<dbReference type="Pfam" id="PF07452">
    <property type="entry name" value="CHRD"/>
    <property type="match status" value="1"/>
</dbReference>
<dbReference type="Proteomes" id="UP001165080">
    <property type="component" value="Unassembled WGS sequence"/>
</dbReference>
<name>A0A9W6BWZ1_9CHLO</name>
<comment type="caution">
    <text evidence="2">The sequence shown here is derived from an EMBL/GenBank/DDBJ whole genome shotgun (WGS) entry which is preliminary data.</text>
</comment>
<evidence type="ECO:0000259" key="1">
    <source>
        <dbReference type="Pfam" id="PF07452"/>
    </source>
</evidence>
<sequence length="101" mass="10723">MPVNSAQGNPIIAAILPRMNGPTPVLLNPPVSYKGPFTFNATFGQDDLAAITRGMTAKKFLSLLKDGRIFVNVHTVQQPGGALQGILDCKGDCKPKLGVVY</sequence>
<dbReference type="InterPro" id="IPR010895">
    <property type="entry name" value="CHRD"/>
</dbReference>
<keyword evidence="3" id="KW-1185">Reference proteome</keyword>
<dbReference type="EMBL" id="BRXU01000030">
    <property type="protein sequence ID" value="GLC59799.1"/>
    <property type="molecule type" value="Genomic_DNA"/>
</dbReference>
<gene>
    <name evidence="2" type="primary">PLEST010258</name>
    <name evidence="2" type="ORF">PLESTB_001537000</name>
</gene>
<proteinExistence type="predicted"/>